<gene>
    <name evidence="1" type="ORF">BEI61_01980</name>
</gene>
<dbReference type="PATRIC" id="fig|1432052.4.peg.2213"/>
<dbReference type="EMBL" id="MCGH01000002">
    <property type="protein sequence ID" value="ODM06091.1"/>
    <property type="molecule type" value="Genomic_DNA"/>
</dbReference>
<dbReference type="Proteomes" id="UP000094067">
    <property type="component" value="Unassembled WGS sequence"/>
</dbReference>
<dbReference type="InterPro" id="IPR045706">
    <property type="entry name" value="DUF6062"/>
</dbReference>
<proteinExistence type="predicted"/>
<accession>A0A1E3ACD4</accession>
<protein>
    <recommendedName>
        <fullName evidence="3">ABC transporter substrate-binding protein</fullName>
    </recommendedName>
</protein>
<sequence length="253" mass="29718">MKEKLYTIPLNDAMNAEDECPFCFIERNVEQDIMDYVLGSCASYMESDTREATDKAGFCRMHYKKMFDYGNTLGNGWILKTHYKKLIAEMKDQFSHFTPGKTSLMDKLKGKPSESNAIASWVAEKEKTCYICDFFTKEYARYMDTFFYLYKNDEAFREKLKKSKGFCLHHFGDLCNQADSHLNDAEKKDFYPLVFKLMEENMERVSGDVDWLIEKFDYRNKDADWKTSKDAVQRGMQKLKGGYPADPVYKMNK</sequence>
<comment type="caution">
    <text evidence="1">The sequence shown here is derived from an EMBL/GenBank/DDBJ whole genome shotgun (WGS) entry which is preliminary data.</text>
</comment>
<organism evidence="1 2">
    <name type="scientific">Eisenbergiella tayi</name>
    <dbReference type="NCBI Taxonomy" id="1432052"/>
    <lineage>
        <taxon>Bacteria</taxon>
        <taxon>Bacillati</taxon>
        <taxon>Bacillota</taxon>
        <taxon>Clostridia</taxon>
        <taxon>Lachnospirales</taxon>
        <taxon>Lachnospiraceae</taxon>
        <taxon>Eisenbergiella</taxon>
    </lineage>
</organism>
<dbReference type="Pfam" id="PF19538">
    <property type="entry name" value="DUF6062"/>
    <property type="match status" value="1"/>
</dbReference>
<name>A0A1E3ACD4_9FIRM</name>
<evidence type="ECO:0000313" key="2">
    <source>
        <dbReference type="Proteomes" id="UP000094067"/>
    </source>
</evidence>
<evidence type="ECO:0008006" key="3">
    <source>
        <dbReference type="Google" id="ProtNLM"/>
    </source>
</evidence>
<evidence type="ECO:0000313" key="1">
    <source>
        <dbReference type="EMBL" id="ODM06091.1"/>
    </source>
</evidence>
<dbReference type="AlphaFoldDB" id="A0A1E3ACD4"/>
<reference evidence="1 2" key="1">
    <citation type="submission" date="2016-07" db="EMBL/GenBank/DDBJ databases">
        <title>Characterization of isolates of Eisenbergiella tayi derived from blood cultures, using whole genome sequencing.</title>
        <authorList>
            <person name="Burdz T."/>
            <person name="Wiebe D."/>
            <person name="Huynh C."/>
            <person name="Bernard K."/>
        </authorList>
    </citation>
    <scope>NUCLEOTIDE SEQUENCE [LARGE SCALE GENOMIC DNA]</scope>
    <source>
        <strain evidence="1 2">NML 110608</strain>
    </source>
</reference>
<dbReference type="RefSeq" id="WP_044971724.1">
    <property type="nucleotide sequence ID" value="NZ_BAABXS010000003.1"/>
</dbReference>